<evidence type="ECO:0000256" key="4">
    <source>
        <dbReference type="ARBA" id="ARBA00022840"/>
    </source>
</evidence>
<dbReference type="PRINTS" id="PR00326">
    <property type="entry name" value="GTP1OBG"/>
</dbReference>
<dbReference type="GO" id="GO:0005524">
    <property type="term" value="F:ATP binding"/>
    <property type="evidence" value="ECO:0007669"/>
    <property type="project" value="UniProtKB-UniRule"/>
</dbReference>
<dbReference type="InterPro" id="IPR031167">
    <property type="entry name" value="G_OBG"/>
</dbReference>
<keyword evidence="4 6" id="KW-0067">ATP-binding</keyword>
<dbReference type="GO" id="GO:0005737">
    <property type="term" value="C:cytoplasm"/>
    <property type="evidence" value="ECO:0007669"/>
    <property type="project" value="TreeGrafter"/>
</dbReference>
<evidence type="ECO:0000256" key="3">
    <source>
        <dbReference type="ARBA" id="ARBA00022741"/>
    </source>
</evidence>
<dbReference type="PANTHER" id="PTHR23305:SF18">
    <property type="entry name" value="OBG-TYPE G DOMAIN-CONTAINING PROTEIN"/>
    <property type="match status" value="1"/>
</dbReference>
<dbReference type="HAMAP" id="MF_00944">
    <property type="entry name" value="YchF_OLA1_ATPase"/>
    <property type="match status" value="1"/>
</dbReference>
<comment type="function">
    <text evidence="6">ATPase that binds to both the 70S ribosome and the 50S ribosomal subunit in a nucleotide-independent manner.</text>
</comment>
<evidence type="ECO:0000313" key="11">
    <source>
        <dbReference type="Proteomes" id="UP000229976"/>
    </source>
</evidence>
<accession>A0A2G9YWH2</accession>
<dbReference type="PANTHER" id="PTHR23305">
    <property type="entry name" value="OBG GTPASE FAMILY"/>
    <property type="match status" value="1"/>
</dbReference>
<dbReference type="PIRSF" id="PIRSF006641">
    <property type="entry name" value="CHP00092"/>
    <property type="match status" value="1"/>
</dbReference>
<dbReference type="InterPro" id="IPR012676">
    <property type="entry name" value="TGS-like"/>
</dbReference>
<dbReference type="Gene3D" id="3.40.50.300">
    <property type="entry name" value="P-loop containing nucleotide triphosphate hydrolases"/>
    <property type="match status" value="1"/>
</dbReference>
<gene>
    <name evidence="6" type="primary">ychF</name>
    <name evidence="10" type="ORF">COX37_01980</name>
</gene>
<dbReference type="PROSITE" id="PS51880">
    <property type="entry name" value="TGS"/>
    <property type="match status" value="1"/>
</dbReference>
<dbReference type="InterPro" id="IPR013029">
    <property type="entry name" value="YchF_C"/>
</dbReference>
<dbReference type="InterPro" id="IPR004396">
    <property type="entry name" value="ATPase_YchF/OLA1"/>
</dbReference>
<dbReference type="Pfam" id="PF06071">
    <property type="entry name" value="YchF-GTPase_C"/>
    <property type="match status" value="1"/>
</dbReference>
<protein>
    <recommendedName>
        <fullName evidence="6">Ribosome-binding ATPase YchF</fullName>
    </recommendedName>
</protein>
<dbReference type="Pfam" id="PF01926">
    <property type="entry name" value="MMR_HSR1"/>
    <property type="match status" value="1"/>
</dbReference>
<keyword evidence="7" id="KW-0175">Coiled coil</keyword>
<evidence type="ECO:0000256" key="7">
    <source>
        <dbReference type="SAM" id="Coils"/>
    </source>
</evidence>
<dbReference type="InterPro" id="IPR004095">
    <property type="entry name" value="TGS"/>
</dbReference>
<comment type="similarity">
    <text evidence="6">Belongs to the TRAFAC class OBG-HflX-like GTPase superfamily. OBG GTPase family. YchF/OLA1 subfamily.</text>
</comment>
<evidence type="ECO:0000256" key="2">
    <source>
        <dbReference type="ARBA" id="ARBA00022723"/>
    </source>
</evidence>
<keyword evidence="2" id="KW-0479">Metal-binding</keyword>
<dbReference type="GO" id="GO:0005525">
    <property type="term" value="F:GTP binding"/>
    <property type="evidence" value="ECO:0007669"/>
    <property type="project" value="InterPro"/>
</dbReference>
<comment type="cofactor">
    <cofactor evidence="1">
        <name>Mg(2+)</name>
        <dbReference type="ChEBI" id="CHEBI:18420"/>
    </cofactor>
</comment>
<dbReference type="InterPro" id="IPR012675">
    <property type="entry name" value="Beta-grasp_dom_sf"/>
</dbReference>
<dbReference type="InterPro" id="IPR023192">
    <property type="entry name" value="TGS-like_dom_sf"/>
</dbReference>
<feature type="binding site" evidence="6">
    <location>
        <begin position="10"/>
        <end position="15"/>
    </location>
    <ligand>
        <name>ATP</name>
        <dbReference type="ChEBI" id="CHEBI:30616"/>
    </ligand>
</feature>
<organism evidence="10 11">
    <name type="scientific">Candidatus Nealsonbacteria bacterium CG23_combo_of_CG06-09_8_20_14_all_39_17</name>
    <dbReference type="NCBI Taxonomy" id="1974722"/>
    <lineage>
        <taxon>Bacteria</taxon>
        <taxon>Candidatus Nealsoniibacteriota</taxon>
    </lineage>
</organism>
<dbReference type="InterPro" id="IPR041706">
    <property type="entry name" value="YchF_N"/>
</dbReference>
<proteinExistence type="inferred from homology"/>
<dbReference type="Proteomes" id="UP000229976">
    <property type="component" value="Unassembled WGS sequence"/>
</dbReference>
<dbReference type="FunFam" id="3.10.20.30:FF:000001">
    <property type="entry name" value="Ribosome-binding ATPase YchF"/>
    <property type="match status" value="1"/>
</dbReference>
<dbReference type="FunFam" id="1.10.150.300:FF:000001">
    <property type="entry name" value="Ribosome-binding ATPase YchF"/>
    <property type="match status" value="1"/>
</dbReference>
<dbReference type="Gene3D" id="3.10.20.30">
    <property type="match status" value="1"/>
</dbReference>
<evidence type="ECO:0000256" key="5">
    <source>
        <dbReference type="ARBA" id="ARBA00022842"/>
    </source>
</evidence>
<dbReference type="CDD" id="cd01900">
    <property type="entry name" value="YchF"/>
    <property type="match status" value="1"/>
</dbReference>
<evidence type="ECO:0000259" key="9">
    <source>
        <dbReference type="PROSITE" id="PS51880"/>
    </source>
</evidence>
<dbReference type="NCBIfam" id="TIGR00092">
    <property type="entry name" value="redox-regulated ATPase YchF"/>
    <property type="match status" value="1"/>
</dbReference>
<sequence length="363" mass="40779">MKIGIVGLPNVGKSTLFQAITKKQVDKANYPFCTIDPNVGVVAVPDERVEKLVELTKSLKKVYATVEFVDIAGLVKGASKGEGLGNKFLANIREVDSVIYVLRCFKNDNIINVQPTIDVLRDKEILETELALKDMEMVEKRIQGLEKDARAGKKEAIKELETMKKAYVLLQEGKHLTSAIGRSSSGRDFSWDDEEQKILRSYQFLTLKPKLYLFNGVGKDVPAEVLDLFNKNKRAYMFIDVLTEFEAFDLKPEERESFGLAPNLQIDNLIKESYKLLDLITFLTTGPDETRAWTLKRGDKAPQAGGAIHSDFEKNFIRAEVIHWKDLIDVGGFSQAREKGLIRTEGKDYVVKDGDVIEIKSGA</sequence>
<feature type="coiled-coil region" evidence="7">
    <location>
        <begin position="128"/>
        <end position="155"/>
    </location>
</feature>
<evidence type="ECO:0000256" key="6">
    <source>
        <dbReference type="HAMAP-Rule" id="MF_00944"/>
    </source>
</evidence>
<dbReference type="PROSITE" id="PS51710">
    <property type="entry name" value="G_OBG"/>
    <property type="match status" value="1"/>
</dbReference>
<dbReference type="SUPFAM" id="SSF52540">
    <property type="entry name" value="P-loop containing nucleoside triphosphate hydrolases"/>
    <property type="match status" value="1"/>
</dbReference>
<feature type="domain" description="TGS" evidence="9">
    <location>
        <begin position="278"/>
        <end position="361"/>
    </location>
</feature>
<dbReference type="GO" id="GO:0016887">
    <property type="term" value="F:ATP hydrolysis activity"/>
    <property type="evidence" value="ECO:0007669"/>
    <property type="project" value="UniProtKB-UniRule"/>
</dbReference>
<dbReference type="InterPro" id="IPR006073">
    <property type="entry name" value="GTP-bd"/>
</dbReference>
<dbReference type="AlphaFoldDB" id="A0A2G9YWH2"/>
<evidence type="ECO:0000259" key="8">
    <source>
        <dbReference type="PROSITE" id="PS51710"/>
    </source>
</evidence>
<dbReference type="CDD" id="cd04867">
    <property type="entry name" value="TGS_YchF_OLA1"/>
    <property type="match status" value="1"/>
</dbReference>
<dbReference type="GO" id="GO:0043023">
    <property type="term" value="F:ribosomal large subunit binding"/>
    <property type="evidence" value="ECO:0007669"/>
    <property type="project" value="UniProtKB-UniRule"/>
</dbReference>
<evidence type="ECO:0000313" key="10">
    <source>
        <dbReference type="EMBL" id="PIP22821.1"/>
    </source>
</evidence>
<dbReference type="Gene3D" id="1.10.150.300">
    <property type="entry name" value="TGS-like domain"/>
    <property type="match status" value="1"/>
</dbReference>
<keyword evidence="5" id="KW-0460">Magnesium</keyword>
<feature type="domain" description="OBG-type G" evidence="8">
    <location>
        <begin position="1"/>
        <end position="259"/>
    </location>
</feature>
<dbReference type="SUPFAM" id="SSF81271">
    <property type="entry name" value="TGS-like"/>
    <property type="match status" value="1"/>
</dbReference>
<reference evidence="10 11" key="1">
    <citation type="submission" date="2017-09" db="EMBL/GenBank/DDBJ databases">
        <title>Depth-based differentiation of microbial function through sediment-hosted aquifers and enrichment of novel symbionts in the deep terrestrial subsurface.</title>
        <authorList>
            <person name="Probst A.J."/>
            <person name="Ladd B."/>
            <person name="Jarett J.K."/>
            <person name="Geller-Mcgrath D.E."/>
            <person name="Sieber C.M."/>
            <person name="Emerson J.B."/>
            <person name="Anantharaman K."/>
            <person name="Thomas B.C."/>
            <person name="Malmstrom R."/>
            <person name="Stieglmeier M."/>
            <person name="Klingl A."/>
            <person name="Woyke T."/>
            <person name="Ryan C.M."/>
            <person name="Banfield J.F."/>
        </authorList>
    </citation>
    <scope>NUCLEOTIDE SEQUENCE [LARGE SCALE GENOMIC DNA]</scope>
    <source>
        <strain evidence="10">CG23_combo_of_CG06-09_8_20_14_all_39_17</strain>
    </source>
</reference>
<dbReference type="InterPro" id="IPR027417">
    <property type="entry name" value="P-loop_NTPase"/>
</dbReference>
<dbReference type="GO" id="GO:0046872">
    <property type="term" value="F:metal ion binding"/>
    <property type="evidence" value="ECO:0007669"/>
    <property type="project" value="UniProtKB-KW"/>
</dbReference>
<evidence type="ECO:0000256" key="1">
    <source>
        <dbReference type="ARBA" id="ARBA00001946"/>
    </source>
</evidence>
<dbReference type="EMBL" id="PCRO01000026">
    <property type="protein sequence ID" value="PIP22821.1"/>
    <property type="molecule type" value="Genomic_DNA"/>
</dbReference>
<comment type="caution">
    <text evidence="10">The sequence shown here is derived from an EMBL/GenBank/DDBJ whole genome shotgun (WGS) entry which is preliminary data.</text>
</comment>
<keyword evidence="3 6" id="KW-0547">Nucleotide-binding</keyword>
<name>A0A2G9YWH2_9BACT</name>